<evidence type="ECO:0000313" key="1">
    <source>
        <dbReference type="EMBL" id="TCZ67905.1"/>
    </source>
</evidence>
<name>A0A4R4DW47_9BACT</name>
<proteinExistence type="predicted"/>
<dbReference type="EMBL" id="SKFH01000031">
    <property type="protein sequence ID" value="TCZ67905.1"/>
    <property type="molecule type" value="Genomic_DNA"/>
</dbReference>
<comment type="caution">
    <text evidence="1">The sequence shown here is derived from an EMBL/GenBank/DDBJ whole genome shotgun (WGS) entry which is preliminary data.</text>
</comment>
<protein>
    <submittedName>
        <fullName evidence="1">Uncharacterized protein</fullName>
    </submittedName>
</protein>
<keyword evidence="2" id="KW-1185">Reference proteome</keyword>
<accession>A0A4R4DW47</accession>
<organism evidence="1 2">
    <name type="scientific">Flaviaesturariibacter aridisoli</name>
    <dbReference type="NCBI Taxonomy" id="2545761"/>
    <lineage>
        <taxon>Bacteria</taxon>
        <taxon>Pseudomonadati</taxon>
        <taxon>Bacteroidota</taxon>
        <taxon>Chitinophagia</taxon>
        <taxon>Chitinophagales</taxon>
        <taxon>Chitinophagaceae</taxon>
        <taxon>Flaviaestuariibacter</taxon>
    </lineage>
</organism>
<reference evidence="1 2" key="1">
    <citation type="submission" date="2019-03" db="EMBL/GenBank/DDBJ databases">
        <authorList>
            <person name="Kim M.K.M."/>
        </authorList>
    </citation>
    <scope>NUCLEOTIDE SEQUENCE [LARGE SCALE GENOMIC DNA]</scope>
    <source>
        <strain evidence="1 2">17J68-15</strain>
    </source>
</reference>
<gene>
    <name evidence="1" type="ORF">E0486_14855</name>
</gene>
<sequence length="80" mass="9390">MHPAQFTYPAPELDYERMDIESLRRAYTREMDQFKTSLLNGTPWEEIQQCRLNVSSLSVALHNRLSTANRPRAGHTRRTK</sequence>
<dbReference type="Proteomes" id="UP000295164">
    <property type="component" value="Unassembled WGS sequence"/>
</dbReference>
<evidence type="ECO:0000313" key="2">
    <source>
        <dbReference type="Proteomes" id="UP000295164"/>
    </source>
</evidence>
<dbReference type="RefSeq" id="WP_131853171.1">
    <property type="nucleotide sequence ID" value="NZ_SKFH01000031.1"/>
</dbReference>
<dbReference type="AlphaFoldDB" id="A0A4R4DW47"/>